<organism evidence="7 8">
    <name type="scientific">Amycolatopsis acididurans</name>
    <dbReference type="NCBI Taxonomy" id="2724524"/>
    <lineage>
        <taxon>Bacteria</taxon>
        <taxon>Bacillati</taxon>
        <taxon>Actinomycetota</taxon>
        <taxon>Actinomycetes</taxon>
        <taxon>Pseudonocardiales</taxon>
        <taxon>Pseudonocardiaceae</taxon>
        <taxon>Amycolatopsis</taxon>
    </lineage>
</organism>
<dbReference type="InterPro" id="IPR051453">
    <property type="entry name" value="MBL_Glyoxalase_II"/>
</dbReference>
<keyword evidence="4" id="KW-0862">Zinc</keyword>
<dbReference type="Proteomes" id="UP000715441">
    <property type="component" value="Unassembled WGS sequence"/>
</dbReference>
<dbReference type="InterPro" id="IPR001279">
    <property type="entry name" value="Metallo-B-lactamas"/>
</dbReference>
<evidence type="ECO:0000256" key="3">
    <source>
        <dbReference type="ARBA" id="ARBA00022801"/>
    </source>
</evidence>
<gene>
    <name evidence="7" type="ORF">HFP15_07775</name>
</gene>
<comment type="cofactor">
    <cofactor evidence="1">
        <name>Zn(2+)</name>
        <dbReference type="ChEBI" id="CHEBI:29105"/>
    </cofactor>
</comment>
<name>A0ABX1IZ37_9PSEU</name>
<dbReference type="PANTHER" id="PTHR46233">
    <property type="entry name" value="HYDROXYACYLGLUTATHIONE HYDROLASE GLOC"/>
    <property type="match status" value="1"/>
</dbReference>
<dbReference type="SUPFAM" id="SSF56281">
    <property type="entry name" value="Metallo-hydrolase/oxidoreductase"/>
    <property type="match status" value="1"/>
</dbReference>
<dbReference type="InterPro" id="IPR036866">
    <property type="entry name" value="RibonucZ/Hydroxyglut_hydro"/>
</dbReference>
<keyword evidence="2" id="KW-0479">Metal-binding</keyword>
<evidence type="ECO:0000313" key="7">
    <source>
        <dbReference type="EMBL" id="NKQ52778.1"/>
    </source>
</evidence>
<keyword evidence="8" id="KW-1185">Reference proteome</keyword>
<dbReference type="PANTHER" id="PTHR46233:SF3">
    <property type="entry name" value="HYDROXYACYLGLUTATHIONE HYDROLASE GLOC"/>
    <property type="match status" value="1"/>
</dbReference>
<accession>A0ABX1IZ37</accession>
<evidence type="ECO:0000313" key="8">
    <source>
        <dbReference type="Proteomes" id="UP000715441"/>
    </source>
</evidence>
<dbReference type="EMBL" id="JAAXLS010000003">
    <property type="protein sequence ID" value="NKQ52778.1"/>
    <property type="molecule type" value="Genomic_DNA"/>
</dbReference>
<feature type="domain" description="Metallo-beta-lactamase" evidence="6">
    <location>
        <begin position="12"/>
        <end position="173"/>
    </location>
</feature>
<evidence type="ECO:0000256" key="1">
    <source>
        <dbReference type="ARBA" id="ARBA00001947"/>
    </source>
</evidence>
<proteinExistence type="predicted"/>
<keyword evidence="3" id="KW-0378">Hydrolase</keyword>
<reference evidence="7 8" key="1">
    <citation type="submission" date="2020-04" db="EMBL/GenBank/DDBJ databases">
        <title>Novel species.</title>
        <authorList>
            <person name="Teo W.F.A."/>
            <person name="Lipun K."/>
            <person name="Srisuk N."/>
            <person name="Duangmal K."/>
        </authorList>
    </citation>
    <scope>NUCLEOTIDE SEQUENCE [LARGE SCALE GENOMIC DNA]</scope>
    <source>
        <strain evidence="7 8">K13G38</strain>
    </source>
</reference>
<evidence type="ECO:0000256" key="5">
    <source>
        <dbReference type="SAM" id="MobiDB-lite"/>
    </source>
</evidence>
<protein>
    <submittedName>
        <fullName evidence="7">MBL fold metallo-hydrolase</fullName>
    </submittedName>
</protein>
<dbReference type="SMART" id="SM00849">
    <property type="entry name" value="Lactamase_B"/>
    <property type="match status" value="1"/>
</dbReference>
<comment type="caution">
    <text evidence="7">The sequence shown here is derived from an EMBL/GenBank/DDBJ whole genome shotgun (WGS) entry which is preliminary data.</text>
</comment>
<dbReference type="CDD" id="cd06262">
    <property type="entry name" value="metallo-hydrolase-like_MBL-fold"/>
    <property type="match status" value="1"/>
</dbReference>
<evidence type="ECO:0000256" key="2">
    <source>
        <dbReference type="ARBA" id="ARBA00022723"/>
    </source>
</evidence>
<sequence>MLVVGFAAGPLRTNCYLLATGTDTRCVVVDPGQDAREGVRKALREHGLTPEGVLATHGHADHVASAAELAAEHGVAVWIHPGDRELLDASARDLADGDTLELAGLDIAVDHTPGHTPGSVIFRLRTAEGGRIALTGDTLFAGSIGRGDQRVLAESLRGKLLTLPDDTVVLPGHGQASTIGRERAGNPLLAGMSAR</sequence>
<feature type="region of interest" description="Disordered" evidence="5">
    <location>
        <begin position="173"/>
        <end position="195"/>
    </location>
</feature>
<evidence type="ECO:0000256" key="4">
    <source>
        <dbReference type="ARBA" id="ARBA00022833"/>
    </source>
</evidence>
<evidence type="ECO:0000259" key="6">
    <source>
        <dbReference type="SMART" id="SM00849"/>
    </source>
</evidence>
<dbReference type="Pfam" id="PF00753">
    <property type="entry name" value="Lactamase_B"/>
    <property type="match status" value="1"/>
</dbReference>
<dbReference type="RefSeq" id="WP_168513252.1">
    <property type="nucleotide sequence ID" value="NZ_JAAXLS010000003.1"/>
</dbReference>
<dbReference type="Gene3D" id="3.60.15.10">
    <property type="entry name" value="Ribonuclease Z/Hydroxyacylglutathione hydrolase-like"/>
    <property type="match status" value="1"/>
</dbReference>